<evidence type="ECO:0000313" key="2">
    <source>
        <dbReference type="EMBL" id="KAK7314411.1"/>
    </source>
</evidence>
<dbReference type="PANTHER" id="PTHR35125">
    <property type="entry name" value="NEURON NAVIGATOR 1-LIKE-RELATED"/>
    <property type="match status" value="1"/>
</dbReference>
<dbReference type="EMBL" id="JAYMYQ010000008">
    <property type="protein sequence ID" value="KAK7314411.1"/>
    <property type="molecule type" value="Genomic_DNA"/>
</dbReference>
<dbReference type="GO" id="GO:0007346">
    <property type="term" value="P:regulation of mitotic cell cycle"/>
    <property type="evidence" value="ECO:0007669"/>
    <property type="project" value="InterPro"/>
</dbReference>
<sequence>MAAQTGRLFQDQDLNAHMNDFAGKRKTRAGGRKPLGDLSNSVSQASKPLKLKNLETNKSTANKVSEKSLAGSRKALFDISNSGKPHVPEIKNKISLKSSSLAEESLHPSAIAEERILHDHKKCIKSQFETADAHQFFKTVGLEDDSDDHMTINFELPAISKLKSESAWLELEEVPELLPEVQSLSAQHGSPVHCRSPSLSSHFTIWDDFAVNLKLIETPKLSKN</sequence>
<name>A0AAN9KDF0_CANGL</name>
<dbReference type="Proteomes" id="UP001367508">
    <property type="component" value="Unassembled WGS sequence"/>
</dbReference>
<feature type="region of interest" description="Disordered" evidence="1">
    <location>
        <begin position="1"/>
        <end position="67"/>
    </location>
</feature>
<proteinExistence type="predicted"/>
<gene>
    <name evidence="2" type="ORF">VNO77_32933</name>
</gene>
<keyword evidence="3" id="KW-1185">Reference proteome</keyword>
<dbReference type="AlphaFoldDB" id="A0AAN9KDF0"/>
<feature type="compositionally biased region" description="Polar residues" evidence="1">
    <location>
        <begin position="54"/>
        <end position="63"/>
    </location>
</feature>
<accession>A0AAN9KDF0</accession>
<evidence type="ECO:0000313" key="3">
    <source>
        <dbReference type="Proteomes" id="UP001367508"/>
    </source>
</evidence>
<dbReference type="InterPro" id="IPR039326">
    <property type="entry name" value="Patronus"/>
</dbReference>
<organism evidence="2 3">
    <name type="scientific">Canavalia gladiata</name>
    <name type="common">Sword bean</name>
    <name type="synonym">Dolichos gladiatus</name>
    <dbReference type="NCBI Taxonomy" id="3824"/>
    <lineage>
        <taxon>Eukaryota</taxon>
        <taxon>Viridiplantae</taxon>
        <taxon>Streptophyta</taxon>
        <taxon>Embryophyta</taxon>
        <taxon>Tracheophyta</taxon>
        <taxon>Spermatophyta</taxon>
        <taxon>Magnoliopsida</taxon>
        <taxon>eudicotyledons</taxon>
        <taxon>Gunneridae</taxon>
        <taxon>Pentapetalae</taxon>
        <taxon>rosids</taxon>
        <taxon>fabids</taxon>
        <taxon>Fabales</taxon>
        <taxon>Fabaceae</taxon>
        <taxon>Papilionoideae</taxon>
        <taxon>50 kb inversion clade</taxon>
        <taxon>NPAAA clade</taxon>
        <taxon>indigoferoid/millettioid clade</taxon>
        <taxon>Phaseoleae</taxon>
        <taxon>Canavalia</taxon>
    </lineage>
</organism>
<dbReference type="PANTHER" id="PTHR35125:SF2">
    <property type="entry name" value="PROTEIN PATRONUS 2-LIKE"/>
    <property type="match status" value="1"/>
</dbReference>
<protein>
    <submittedName>
        <fullName evidence="2">Uncharacterized protein</fullName>
    </submittedName>
</protein>
<evidence type="ECO:0000256" key="1">
    <source>
        <dbReference type="SAM" id="MobiDB-lite"/>
    </source>
</evidence>
<reference evidence="2 3" key="1">
    <citation type="submission" date="2024-01" db="EMBL/GenBank/DDBJ databases">
        <title>The genomes of 5 underutilized Papilionoideae crops provide insights into root nodulation and disease resistanc.</title>
        <authorList>
            <person name="Jiang F."/>
        </authorList>
    </citation>
    <scope>NUCLEOTIDE SEQUENCE [LARGE SCALE GENOMIC DNA]</scope>
    <source>
        <strain evidence="2">LVBAO_FW01</strain>
        <tissue evidence="2">Leaves</tissue>
    </source>
</reference>
<comment type="caution">
    <text evidence="2">The sequence shown here is derived from an EMBL/GenBank/DDBJ whole genome shotgun (WGS) entry which is preliminary data.</text>
</comment>